<dbReference type="AlphaFoldDB" id="A0A1Z4KIT3"/>
<keyword evidence="1" id="KW-1133">Transmembrane helix</keyword>
<feature type="transmembrane region" description="Helical" evidence="1">
    <location>
        <begin position="152"/>
        <end position="176"/>
    </location>
</feature>
<keyword evidence="1" id="KW-0812">Transmembrane</keyword>
<gene>
    <name evidence="2" type="ORF">NIES23_16720</name>
</gene>
<protein>
    <submittedName>
        <fullName evidence="2">Transport protein</fullName>
    </submittedName>
</protein>
<sequence>MNQLLTAFTESLVAFAATNIDDIIILLLLFSQVDVNFRRSHIWVGHFLGFLIIILASLPGFFGGLFVQREFIGLLGILPIIIGIKKLVKKDQENTQIQAVTTDLKGSSPANPILAFISSILHPQVYKVGAVTVANGGDNISIYIPLFAGQNLVTLGVIIGVFFFMVGILCVTADLLSRQAPIAYVLSLHSKTFIPFILIALGLFIMYERGTFSLLMSIKI</sequence>
<name>A0A1Z4KIT3_ANAVA</name>
<evidence type="ECO:0000313" key="3">
    <source>
        <dbReference type="Proteomes" id="UP000217507"/>
    </source>
</evidence>
<proteinExistence type="predicted"/>
<feature type="transmembrane region" description="Helical" evidence="1">
    <location>
        <begin position="182"/>
        <end position="207"/>
    </location>
</feature>
<dbReference type="Pfam" id="PF03596">
    <property type="entry name" value="Cad"/>
    <property type="match status" value="1"/>
</dbReference>
<evidence type="ECO:0000313" key="2">
    <source>
        <dbReference type="EMBL" id="BAY68882.1"/>
    </source>
</evidence>
<reference evidence="2 3" key="1">
    <citation type="submission" date="2017-06" db="EMBL/GenBank/DDBJ databases">
        <title>Genome sequencing of cyanobaciteial culture collection at National Institute for Environmental Studies (NIES).</title>
        <authorList>
            <person name="Hirose Y."/>
            <person name="Shimura Y."/>
            <person name="Fujisawa T."/>
            <person name="Nakamura Y."/>
            <person name="Kawachi M."/>
        </authorList>
    </citation>
    <scope>NUCLEOTIDE SEQUENCE [LARGE SCALE GENOMIC DNA]</scope>
    <source>
        <strain evidence="2 3">NIES-23</strain>
    </source>
</reference>
<dbReference type="Proteomes" id="UP000217507">
    <property type="component" value="Chromosome"/>
</dbReference>
<feature type="transmembrane region" description="Helical" evidence="1">
    <location>
        <begin position="42"/>
        <end position="65"/>
    </location>
</feature>
<dbReference type="InterPro" id="IPR004676">
    <property type="entry name" value="Cd-R_transporter"/>
</dbReference>
<feature type="transmembrane region" description="Helical" evidence="1">
    <location>
        <begin position="12"/>
        <end position="30"/>
    </location>
</feature>
<keyword evidence="1" id="KW-0472">Membrane</keyword>
<evidence type="ECO:0000256" key="1">
    <source>
        <dbReference type="SAM" id="Phobius"/>
    </source>
</evidence>
<organism evidence="2 3">
    <name type="scientific">Trichormus variabilis NIES-23</name>
    <dbReference type="NCBI Taxonomy" id="1973479"/>
    <lineage>
        <taxon>Bacteria</taxon>
        <taxon>Bacillati</taxon>
        <taxon>Cyanobacteriota</taxon>
        <taxon>Cyanophyceae</taxon>
        <taxon>Nostocales</taxon>
        <taxon>Nostocaceae</taxon>
        <taxon>Trichormus</taxon>
    </lineage>
</organism>
<dbReference type="EMBL" id="AP018216">
    <property type="protein sequence ID" value="BAY68882.1"/>
    <property type="molecule type" value="Genomic_DNA"/>
</dbReference>
<accession>A0A1Z4KIT3</accession>
<feature type="transmembrane region" description="Helical" evidence="1">
    <location>
        <begin position="71"/>
        <end position="88"/>
    </location>
</feature>